<sequence>MEAMNIEIHAHDNDVDVAHKINTMELENWINHLTYVRKELSSLIAFYHAQPLEKKLENEKATQGFEMKQIENDVILNQLQRFKDSRGSIAECQDMQCDMSFIQEHEKCRRMFLYHVDKYRKLKDTFFKDLQGNIGTSNTIS</sequence>
<dbReference type="Proteomes" id="UP001194729">
    <property type="component" value="Unassembled WGS sequence"/>
</dbReference>
<name>A0ABS0A9K4_9FLAO</name>
<evidence type="ECO:0000313" key="1">
    <source>
        <dbReference type="EMBL" id="MBF4986001.1"/>
    </source>
</evidence>
<protein>
    <submittedName>
        <fullName evidence="1">Uncharacterized protein</fullName>
    </submittedName>
</protein>
<evidence type="ECO:0000313" key="2">
    <source>
        <dbReference type="Proteomes" id="UP001194729"/>
    </source>
</evidence>
<gene>
    <name evidence="1" type="ORF">FNJ87_17265</name>
</gene>
<dbReference type="EMBL" id="JADKYU010000924">
    <property type="protein sequence ID" value="MBF4986001.1"/>
    <property type="molecule type" value="Genomic_DNA"/>
</dbReference>
<proteinExistence type="predicted"/>
<comment type="caution">
    <text evidence="1">The sequence shown here is derived from an EMBL/GenBank/DDBJ whole genome shotgun (WGS) entry which is preliminary data.</text>
</comment>
<accession>A0ABS0A9K4</accession>
<organism evidence="1 2">
    <name type="scientific">Nonlabens mediterrranea</name>
    <dbReference type="NCBI Taxonomy" id="1419947"/>
    <lineage>
        <taxon>Bacteria</taxon>
        <taxon>Pseudomonadati</taxon>
        <taxon>Bacteroidota</taxon>
        <taxon>Flavobacteriia</taxon>
        <taxon>Flavobacteriales</taxon>
        <taxon>Flavobacteriaceae</taxon>
        <taxon>Nonlabens</taxon>
    </lineage>
</organism>
<reference evidence="1 2" key="1">
    <citation type="submission" date="2020-11" db="EMBL/GenBank/DDBJ databases">
        <title>P. mediterranea TC4 genome.</title>
        <authorList>
            <person name="Molmeret M."/>
        </authorList>
    </citation>
    <scope>NUCLEOTIDE SEQUENCE [LARGE SCALE GENOMIC DNA]</scope>
    <source>
        <strain evidence="1 2">TC4</strain>
    </source>
</reference>
<keyword evidence="2" id="KW-1185">Reference proteome</keyword>